<dbReference type="InterPro" id="IPR017884">
    <property type="entry name" value="SANT_dom"/>
</dbReference>
<dbReference type="CDD" id="cd00167">
    <property type="entry name" value="SANT"/>
    <property type="match status" value="1"/>
</dbReference>
<feature type="coiled-coil region" evidence="7">
    <location>
        <begin position="434"/>
        <end position="468"/>
    </location>
</feature>
<dbReference type="Gene3D" id="1.10.10.10">
    <property type="entry name" value="Winged helix-like DNA-binding domain superfamily/Winged helix DNA-binding domain"/>
    <property type="match status" value="1"/>
</dbReference>
<evidence type="ECO:0000256" key="8">
    <source>
        <dbReference type="SAM" id="MobiDB-lite"/>
    </source>
</evidence>
<feature type="compositionally biased region" description="Low complexity" evidence="8">
    <location>
        <begin position="202"/>
        <end position="211"/>
    </location>
</feature>
<proteinExistence type="predicted"/>
<dbReference type="Pfam" id="PF04433">
    <property type="entry name" value="SWIRM"/>
    <property type="match status" value="1"/>
</dbReference>
<dbReference type="PROSITE" id="PS50090">
    <property type="entry name" value="MYB_LIKE"/>
    <property type="match status" value="1"/>
</dbReference>
<evidence type="ECO:0000259" key="11">
    <source>
        <dbReference type="PROSITE" id="PS51293"/>
    </source>
</evidence>
<reference evidence="13 14" key="1">
    <citation type="submission" date="2024-02" db="EMBL/GenBank/DDBJ databases">
        <authorList>
            <person name="Vignale AGUSTIN F."/>
            <person name="Sosa J E."/>
            <person name="Modenutti C."/>
        </authorList>
    </citation>
    <scope>NUCLEOTIDE SEQUENCE [LARGE SCALE GENOMIC DNA]</scope>
</reference>
<evidence type="ECO:0008006" key="15">
    <source>
        <dbReference type="Google" id="ProtNLM"/>
    </source>
</evidence>
<feature type="compositionally biased region" description="Low complexity" evidence="8">
    <location>
        <begin position="22"/>
        <end position="40"/>
    </location>
</feature>
<evidence type="ECO:0000313" key="14">
    <source>
        <dbReference type="Proteomes" id="UP001642360"/>
    </source>
</evidence>
<evidence type="ECO:0000313" key="13">
    <source>
        <dbReference type="EMBL" id="CAK9163757.1"/>
    </source>
</evidence>
<accession>A0ABC8T391</accession>
<dbReference type="InterPro" id="IPR001005">
    <property type="entry name" value="SANT/Myb"/>
</dbReference>
<evidence type="ECO:0000256" key="6">
    <source>
        <dbReference type="ARBA" id="ARBA00023242"/>
    </source>
</evidence>
<dbReference type="EMBL" id="CAUOFW020004081">
    <property type="protein sequence ID" value="CAK9163757.1"/>
    <property type="molecule type" value="Genomic_DNA"/>
</dbReference>
<feature type="region of interest" description="Disordered" evidence="8">
    <location>
        <begin position="1"/>
        <end position="70"/>
    </location>
</feature>
<keyword evidence="3" id="KW-0805">Transcription regulation</keyword>
<dbReference type="Pfam" id="PF00249">
    <property type="entry name" value="Myb_DNA-binding"/>
    <property type="match status" value="1"/>
</dbReference>
<feature type="domain" description="HTH myb-type" evidence="12">
    <location>
        <begin position="275"/>
        <end position="329"/>
    </location>
</feature>
<keyword evidence="4" id="KW-0238">DNA-binding</keyword>
<dbReference type="InterPro" id="IPR032451">
    <property type="entry name" value="SMARCC_C"/>
</dbReference>
<feature type="domain" description="Myb-like" evidence="9">
    <location>
        <begin position="280"/>
        <end position="325"/>
    </location>
</feature>
<keyword evidence="6" id="KW-0539">Nucleus</keyword>
<dbReference type="InterPro" id="IPR007526">
    <property type="entry name" value="SWIRM"/>
</dbReference>
<evidence type="ECO:0000259" key="10">
    <source>
        <dbReference type="PROSITE" id="PS50934"/>
    </source>
</evidence>
<keyword evidence="2" id="KW-0217">Developmental protein</keyword>
<feature type="domain" description="SANT" evidence="11">
    <location>
        <begin position="278"/>
        <end position="329"/>
    </location>
</feature>
<dbReference type="GO" id="GO:0003677">
    <property type="term" value="F:DNA binding"/>
    <property type="evidence" value="ECO:0007669"/>
    <property type="project" value="UniProtKB-KW"/>
</dbReference>
<evidence type="ECO:0000259" key="12">
    <source>
        <dbReference type="PROSITE" id="PS51294"/>
    </source>
</evidence>
<dbReference type="PANTHER" id="PTHR12802:SF44">
    <property type="entry name" value="SWI_SNF COMPLEX SUBUNIT SWI3B"/>
    <property type="match status" value="1"/>
</dbReference>
<name>A0ABC8T391_9AQUA</name>
<keyword evidence="7" id="KW-0175">Coiled coil</keyword>
<evidence type="ECO:0000256" key="4">
    <source>
        <dbReference type="ARBA" id="ARBA00023125"/>
    </source>
</evidence>
<dbReference type="Proteomes" id="UP001642360">
    <property type="component" value="Unassembled WGS sequence"/>
</dbReference>
<gene>
    <name evidence="13" type="ORF">ILEXP_LOCUS32817</name>
</gene>
<dbReference type="PROSITE" id="PS51293">
    <property type="entry name" value="SANT"/>
    <property type="match status" value="1"/>
</dbReference>
<dbReference type="PROSITE" id="PS50934">
    <property type="entry name" value="SWIRM"/>
    <property type="match status" value="1"/>
</dbReference>
<organism evidence="13 14">
    <name type="scientific">Ilex paraguariensis</name>
    <name type="common">yerba mate</name>
    <dbReference type="NCBI Taxonomy" id="185542"/>
    <lineage>
        <taxon>Eukaryota</taxon>
        <taxon>Viridiplantae</taxon>
        <taxon>Streptophyta</taxon>
        <taxon>Embryophyta</taxon>
        <taxon>Tracheophyta</taxon>
        <taxon>Spermatophyta</taxon>
        <taxon>Magnoliopsida</taxon>
        <taxon>eudicotyledons</taxon>
        <taxon>Gunneridae</taxon>
        <taxon>Pentapetalae</taxon>
        <taxon>asterids</taxon>
        <taxon>campanulids</taxon>
        <taxon>Aquifoliales</taxon>
        <taxon>Aquifoliaceae</taxon>
        <taxon>Ilex</taxon>
    </lineage>
</organism>
<dbReference type="AlphaFoldDB" id="A0ABC8T391"/>
<comment type="subcellular location">
    <subcellularLocation>
        <location evidence="1">Nucleus</location>
    </subcellularLocation>
</comment>
<feature type="domain" description="SWIRM" evidence="10">
    <location>
        <begin position="96"/>
        <end position="193"/>
    </location>
</feature>
<dbReference type="FunFam" id="1.10.10.10:FF:000020">
    <property type="entry name" value="SWI/SNF complex subunit SMARCC2 isoform c"/>
    <property type="match status" value="1"/>
</dbReference>
<keyword evidence="14" id="KW-1185">Reference proteome</keyword>
<feature type="region of interest" description="Disordered" evidence="8">
    <location>
        <begin position="188"/>
        <end position="220"/>
    </location>
</feature>
<evidence type="ECO:0000256" key="1">
    <source>
        <dbReference type="ARBA" id="ARBA00004123"/>
    </source>
</evidence>
<dbReference type="InterPro" id="IPR036388">
    <property type="entry name" value="WH-like_DNA-bd_sf"/>
</dbReference>
<comment type="caution">
    <text evidence="13">The sequence shown here is derived from an EMBL/GenBank/DDBJ whole genome shotgun (WGS) entry which is preliminary data.</text>
</comment>
<dbReference type="FunFam" id="1.10.10.60:FF:000014">
    <property type="entry name" value="SWI/SNF complex subunit SMARCC2 isoform C"/>
    <property type="match status" value="1"/>
</dbReference>
<dbReference type="SUPFAM" id="SSF46689">
    <property type="entry name" value="Homeodomain-like"/>
    <property type="match status" value="2"/>
</dbReference>
<dbReference type="SMART" id="SM00717">
    <property type="entry name" value="SANT"/>
    <property type="match status" value="1"/>
</dbReference>
<sequence>MGSNGNEKSPVQQEPPRPRPRPSSSPSRSLSSSSAETTTPTPTPTPPPPQEPLQQQLHPSPAPTTLTSDIPASTVSKATTVTSRPQEQSSTDSDVIHIPSYSRWFSWNNIHECEVRFLPEFFDGRWPSKTPRVYKYFRNTIIRRFRQNPTRKITFTEARKTIIGDVGSIRRVFDFLEVWGLINYSGSGSKPQLKWEDKESSKSNAAASSQSGDPGGTSAADVAAPKKRLCNGCKSACSIACFTCDKFDLTLCARCYVRGNYRVGVSSTDFRRVEISEEVKTDWTDKETLHLLEAIMHYGDDWKKVAEHVGGRSERECVARFIKLPFREQFVGPPDSAEVDFKFYQSNDQNDSEFGSPTKRMCLTPLADASNPIMAQSAFLSALAGVEVAEAAAHAAVWTLSEVSDRMTKDTIRSLTAGARQQESDVKPNGASSRETLEVAHVEVRLQLEKEEQDVERAIAGIVEVQTKEIQDKIVHFEELELQMEKEWQHLQQMKNLLFVDQLTLLFHKTAARKTGESTVEIIKSE</sequence>
<evidence type="ECO:0000256" key="7">
    <source>
        <dbReference type="SAM" id="Coils"/>
    </source>
</evidence>
<dbReference type="InterPro" id="IPR009057">
    <property type="entry name" value="Homeodomain-like_sf"/>
</dbReference>
<keyword evidence="5" id="KW-0804">Transcription</keyword>
<dbReference type="PROSITE" id="PS51294">
    <property type="entry name" value="HTH_MYB"/>
    <property type="match status" value="1"/>
</dbReference>
<evidence type="ECO:0000256" key="3">
    <source>
        <dbReference type="ARBA" id="ARBA00023015"/>
    </source>
</evidence>
<evidence type="ECO:0000256" key="2">
    <source>
        <dbReference type="ARBA" id="ARBA00022473"/>
    </source>
</evidence>
<feature type="compositionally biased region" description="Pro residues" evidence="8">
    <location>
        <begin position="41"/>
        <end position="51"/>
    </location>
</feature>
<dbReference type="PANTHER" id="PTHR12802">
    <property type="entry name" value="SWI/SNF COMPLEX-RELATED"/>
    <property type="match status" value="1"/>
</dbReference>
<evidence type="ECO:0000259" key="9">
    <source>
        <dbReference type="PROSITE" id="PS50090"/>
    </source>
</evidence>
<dbReference type="Pfam" id="PF16495">
    <property type="entry name" value="SWIRM-assoc_1"/>
    <property type="match status" value="1"/>
</dbReference>
<dbReference type="GO" id="GO:0005634">
    <property type="term" value="C:nucleus"/>
    <property type="evidence" value="ECO:0007669"/>
    <property type="project" value="UniProtKB-SubCell"/>
</dbReference>
<protein>
    <recommendedName>
        <fullName evidence="15">SWI/SNF complex subunit SWI3B</fullName>
    </recommendedName>
</protein>
<evidence type="ECO:0000256" key="5">
    <source>
        <dbReference type="ARBA" id="ARBA00023163"/>
    </source>
</evidence>
<dbReference type="InterPro" id="IPR017930">
    <property type="entry name" value="Myb_dom"/>
</dbReference>
<dbReference type="Gene3D" id="1.10.10.60">
    <property type="entry name" value="Homeodomain-like"/>
    <property type="match status" value="1"/>
</dbReference>